<evidence type="ECO:0000256" key="1">
    <source>
        <dbReference type="SAM" id="MobiDB-lite"/>
    </source>
</evidence>
<accession>A0A653EX83</accession>
<protein>
    <submittedName>
        <fullName evidence="2">Uncharacterized protein</fullName>
    </submittedName>
</protein>
<dbReference type="AlphaFoldDB" id="A0A653EX83"/>
<reference evidence="2" key="1">
    <citation type="submission" date="2019-05" db="EMBL/GenBank/DDBJ databases">
        <authorList>
            <person name="Naeem R."/>
            <person name="Antony C."/>
            <person name="Guan Q."/>
        </authorList>
    </citation>
    <scope>NUCLEOTIDE SEQUENCE</scope>
    <source>
        <strain evidence="2">3</strain>
    </source>
</reference>
<feature type="region of interest" description="Disordered" evidence="1">
    <location>
        <begin position="26"/>
        <end position="66"/>
    </location>
</feature>
<organism evidence="2">
    <name type="scientific">Mycobacterium kansasii</name>
    <dbReference type="NCBI Taxonomy" id="1768"/>
    <lineage>
        <taxon>Bacteria</taxon>
        <taxon>Bacillati</taxon>
        <taxon>Actinomycetota</taxon>
        <taxon>Actinomycetes</taxon>
        <taxon>Mycobacteriales</taxon>
        <taxon>Mycobacteriaceae</taxon>
        <taxon>Mycobacterium</taxon>
    </lineage>
</organism>
<sequence length="66" mass="7012">MSVCEQVVGQQDRLSRLQVCLAGHDRDRMRGGLNGQGLDHVERTGGDPAHGVAQPHPEQGGDLVVA</sequence>
<dbReference type="EMBL" id="LR589307">
    <property type="protein sequence ID" value="VTP01322.1"/>
    <property type="molecule type" value="Genomic_DNA"/>
</dbReference>
<proteinExistence type="predicted"/>
<name>A0A653EX83_MYCKA</name>
<gene>
    <name evidence="2" type="ORF">BIN_B_02876</name>
</gene>
<evidence type="ECO:0000313" key="2">
    <source>
        <dbReference type="EMBL" id="VTP01322.1"/>
    </source>
</evidence>